<accession>A0ACB7XWP3</accession>
<protein>
    <submittedName>
        <fullName evidence="1">Uncharacterized protein</fullName>
    </submittedName>
</protein>
<evidence type="ECO:0000313" key="1">
    <source>
        <dbReference type="EMBL" id="KAH7845606.1"/>
    </source>
</evidence>
<keyword evidence="2" id="KW-1185">Reference proteome</keyword>
<reference evidence="1 2" key="1">
    <citation type="journal article" date="2021" name="Hortic Res">
        <title>High-quality reference genome and annotation aids understanding of berry development for evergreen blueberry (Vaccinium darrowii).</title>
        <authorList>
            <person name="Yu J."/>
            <person name="Hulse-Kemp A.M."/>
            <person name="Babiker E."/>
            <person name="Staton M."/>
        </authorList>
    </citation>
    <scope>NUCLEOTIDE SEQUENCE [LARGE SCALE GENOMIC DNA]</scope>
    <source>
        <strain evidence="2">cv. NJ 8807/NJ 8810</strain>
        <tissue evidence="1">Young leaf</tissue>
    </source>
</reference>
<dbReference type="Proteomes" id="UP000828048">
    <property type="component" value="Chromosome 5"/>
</dbReference>
<dbReference type="EMBL" id="CM037155">
    <property type="protein sequence ID" value="KAH7845606.1"/>
    <property type="molecule type" value="Genomic_DNA"/>
</dbReference>
<sequence>MEDEISEKLSAFVLTKEEDEVALLSEDDVKLSRKECERSLMGKIFTYKNIHLGGLKAAMEIAWGFPQGFRVLEVGMGIYQFVFGKEADLIRVLASCPWLYNNHLIVLQRWSAGVKPSRIYFSDSPFWIQLRGLPLEYMSVEVGRKMMIGFGDVQEVEVAQLSGKQGRCVQVKVELDITKALPRGKKAMMLNWEPFWVSFRYEKLPIFCHYCGVVGHDDKVCMEKYNDSKGGQVKENQYGAWLKASPVKAPPHRPSEDKSDFSPEMSSSEKAGKGRSENQGEDIRNPGDLGVLKNGSERVQRDSHQSKDWSLEESGAELLMSGSSQPSRVGSPNNKPNFKISESLGVLEEKDQNESGKHGPVDNMEEDQIFLETQNTEAISLSQNEENKLALNEGGAGGGRFSTHVQLKIGEKPSDKSLQKGQKLSGKQIAKQLLVLGGEAAKPVKRKLDASLADAVGDEDDNNGTAKKQKLVSNVGEIFVAETVEEASRKWPQVAR</sequence>
<evidence type="ECO:0000313" key="2">
    <source>
        <dbReference type="Proteomes" id="UP000828048"/>
    </source>
</evidence>
<proteinExistence type="predicted"/>
<name>A0ACB7XWP3_9ERIC</name>
<gene>
    <name evidence="1" type="ORF">Vadar_004013</name>
</gene>
<comment type="caution">
    <text evidence="1">The sequence shown here is derived from an EMBL/GenBank/DDBJ whole genome shotgun (WGS) entry which is preliminary data.</text>
</comment>
<organism evidence="1 2">
    <name type="scientific">Vaccinium darrowii</name>
    <dbReference type="NCBI Taxonomy" id="229202"/>
    <lineage>
        <taxon>Eukaryota</taxon>
        <taxon>Viridiplantae</taxon>
        <taxon>Streptophyta</taxon>
        <taxon>Embryophyta</taxon>
        <taxon>Tracheophyta</taxon>
        <taxon>Spermatophyta</taxon>
        <taxon>Magnoliopsida</taxon>
        <taxon>eudicotyledons</taxon>
        <taxon>Gunneridae</taxon>
        <taxon>Pentapetalae</taxon>
        <taxon>asterids</taxon>
        <taxon>Ericales</taxon>
        <taxon>Ericaceae</taxon>
        <taxon>Vaccinioideae</taxon>
        <taxon>Vaccinieae</taxon>
        <taxon>Vaccinium</taxon>
    </lineage>
</organism>